<name>A0A0E3P0V6_9EURY</name>
<proteinExistence type="predicted"/>
<keyword evidence="2" id="KW-1185">Reference proteome</keyword>
<dbReference type="KEGG" id="msw:MSSIT_0250"/>
<dbReference type="PATRIC" id="fig|1434120.4.peg.318"/>
<dbReference type="HOGENOM" id="CLU_2730466_0_0_2"/>
<evidence type="ECO:0000313" key="1">
    <source>
        <dbReference type="EMBL" id="AKB26969.1"/>
    </source>
</evidence>
<sequence length="71" mass="8587">MKKKTYFYLQIRIHRPYQGQAEFQTNIPRLEKRHEISSNYRHQEMKVIKSAFMPDEKAGLNERIYSQLGLT</sequence>
<accession>A0A0E3P0V6</accession>
<dbReference type="AlphaFoldDB" id="A0A0E3P0V6"/>
<protein>
    <submittedName>
        <fullName evidence="1">Uncharacterized protein</fullName>
    </submittedName>
</protein>
<gene>
    <name evidence="1" type="ORF">MSSIT_0250</name>
</gene>
<dbReference type="Proteomes" id="UP000033111">
    <property type="component" value="Chromosome"/>
</dbReference>
<reference evidence="1 2" key="1">
    <citation type="submission" date="2014-07" db="EMBL/GenBank/DDBJ databases">
        <title>Methanogenic archaea and the global carbon cycle.</title>
        <authorList>
            <person name="Henriksen J.R."/>
            <person name="Luke J."/>
            <person name="Reinhart S."/>
            <person name="Benedict M.N."/>
            <person name="Youngblut N.D."/>
            <person name="Metcalf M.E."/>
            <person name="Whitaker R.J."/>
            <person name="Metcalf W.W."/>
        </authorList>
    </citation>
    <scope>NUCLEOTIDE SEQUENCE [LARGE SCALE GENOMIC DNA]</scope>
    <source>
        <strain evidence="1 2">T4/M</strain>
    </source>
</reference>
<organism evidence="1 2">
    <name type="scientific">Methanosarcina siciliae T4/M</name>
    <dbReference type="NCBI Taxonomy" id="1434120"/>
    <lineage>
        <taxon>Archaea</taxon>
        <taxon>Methanobacteriati</taxon>
        <taxon>Methanobacteriota</taxon>
        <taxon>Stenosarchaea group</taxon>
        <taxon>Methanomicrobia</taxon>
        <taxon>Methanosarcinales</taxon>
        <taxon>Methanosarcinaceae</taxon>
        <taxon>Methanosarcina</taxon>
    </lineage>
</organism>
<evidence type="ECO:0000313" key="2">
    <source>
        <dbReference type="Proteomes" id="UP000033111"/>
    </source>
</evidence>
<dbReference type="EMBL" id="CP009506">
    <property type="protein sequence ID" value="AKB26969.1"/>
    <property type="molecule type" value="Genomic_DNA"/>
</dbReference>